<keyword evidence="3" id="KW-1185">Reference proteome</keyword>
<feature type="coiled-coil region" evidence="1">
    <location>
        <begin position="136"/>
        <end position="167"/>
    </location>
</feature>
<evidence type="ECO:0000256" key="1">
    <source>
        <dbReference type="SAM" id="Coils"/>
    </source>
</evidence>
<dbReference type="Proteomes" id="UP000242791">
    <property type="component" value="Unassembled WGS sequence"/>
</dbReference>
<protein>
    <submittedName>
        <fullName evidence="2">Uncharacterized protein</fullName>
    </submittedName>
</protein>
<organism evidence="2 3">
    <name type="scientific">Blastomyces percursus</name>
    <dbReference type="NCBI Taxonomy" id="1658174"/>
    <lineage>
        <taxon>Eukaryota</taxon>
        <taxon>Fungi</taxon>
        <taxon>Dikarya</taxon>
        <taxon>Ascomycota</taxon>
        <taxon>Pezizomycotina</taxon>
        <taxon>Eurotiomycetes</taxon>
        <taxon>Eurotiomycetidae</taxon>
        <taxon>Onygenales</taxon>
        <taxon>Ajellomycetaceae</taxon>
        <taxon>Blastomyces</taxon>
    </lineage>
</organism>
<dbReference type="EMBL" id="LGTZ01000093">
    <property type="protein sequence ID" value="OJD27487.1"/>
    <property type="molecule type" value="Genomic_DNA"/>
</dbReference>
<sequence length="469" mass="53313">MWARATEAPTQSSQRQSFTLDWPYMSWRPHYIKMFKCPPPDSTAHRRKDITNRIGRKYGSRAQLPSCGSTDPPSFRLGHYESIFAREEALRNTVEQLQRYNSHIMRSLQEATAVHRQDKYVIGHLRDENVRWQACYQASQDEQKALLDELSREKNEHLAHVTTLQEEIDRRRELETYLEQASEGHSVASEEENQQTHLILRIGISFKKKTNRGARDVCESTSVPGQQQDYTENGSNLACLNDEDTMMQMPSQTLPRDNEILLLSIPVSLEPRFTPLDANDGKSNTQNYPHGLPNFSSEGQYMNPGSSGPENQDQRYYSPSYWSTLPFQQSTSGPVNFGNGSTGWIPLSMMPSSYGSSPLLDPYGAYTQSQMDSEPLHTKVTPWFFCHFYNIEIIYNVKVSLQAASAFSPPKEIADFICFNQMWGGHPPNFIGPMRIRQMVQLRAEEGAKPETATLGRIGTRPLQLASGS</sequence>
<evidence type="ECO:0000313" key="3">
    <source>
        <dbReference type="Proteomes" id="UP000242791"/>
    </source>
</evidence>
<dbReference type="OrthoDB" id="4190371at2759"/>
<accession>A0A1J9RFX9</accession>
<reference evidence="2 3" key="1">
    <citation type="submission" date="2015-08" db="EMBL/GenBank/DDBJ databases">
        <title>Emmonsia species relationships and genome sequence.</title>
        <authorList>
            <person name="Cuomo C.A."/>
            <person name="Schwartz I.S."/>
            <person name="Kenyon C."/>
            <person name="De Hoog G.S."/>
            <person name="Govender N.P."/>
            <person name="Botha A."/>
            <person name="Moreno L."/>
            <person name="De Vries M."/>
            <person name="Munoz J.F."/>
            <person name="Stielow J.B."/>
        </authorList>
    </citation>
    <scope>NUCLEOTIDE SEQUENCE [LARGE SCALE GENOMIC DNA]</scope>
    <source>
        <strain evidence="2 3">EI222</strain>
    </source>
</reference>
<keyword evidence="1" id="KW-0175">Coiled coil</keyword>
<evidence type="ECO:0000313" key="2">
    <source>
        <dbReference type="EMBL" id="OJD27487.1"/>
    </source>
</evidence>
<name>A0A1J9RFX9_9EURO</name>
<dbReference type="VEuPathDB" id="FungiDB:ACJ73_01126"/>
<dbReference type="AlphaFoldDB" id="A0A1J9RFX9"/>
<proteinExistence type="predicted"/>
<gene>
    <name evidence="2" type="ORF">ACJ73_01126</name>
</gene>
<comment type="caution">
    <text evidence="2">The sequence shown here is derived from an EMBL/GenBank/DDBJ whole genome shotgun (WGS) entry which is preliminary data.</text>
</comment>